<dbReference type="AlphaFoldDB" id="A0A4Q2KVU8"/>
<name>A0A4Q2KVU8_9MICO</name>
<dbReference type="InterPro" id="IPR002711">
    <property type="entry name" value="HNH"/>
</dbReference>
<feature type="compositionally biased region" description="Basic and acidic residues" evidence="2">
    <location>
        <begin position="456"/>
        <end position="465"/>
    </location>
</feature>
<dbReference type="OrthoDB" id="5177627at2"/>
<feature type="domain" description="HNH nuclease" evidence="3">
    <location>
        <begin position="363"/>
        <end position="415"/>
    </location>
</feature>
<evidence type="ECO:0000313" key="5">
    <source>
        <dbReference type="Proteomes" id="UP000293865"/>
    </source>
</evidence>
<protein>
    <submittedName>
        <fullName evidence="4">HNH endonuclease</fullName>
    </submittedName>
</protein>
<feature type="region of interest" description="Disordered" evidence="2">
    <location>
        <begin position="438"/>
        <end position="465"/>
    </location>
</feature>
<dbReference type="RefSeq" id="WP_129521016.1">
    <property type="nucleotide sequence ID" value="NZ_SDPN01000019.1"/>
</dbReference>
<keyword evidence="4" id="KW-0540">Nuclease</keyword>
<dbReference type="Pfam" id="PF02720">
    <property type="entry name" value="DUF222"/>
    <property type="match status" value="1"/>
</dbReference>
<sequence length="465" mass="49621">MTGTRDPLEQLRSALAGVPWSEEAARLTDDELLAAMGALEAVGRLVDASRVAFAGEVAERSRVELGDQRLSTRRGCRSAAELIERVTLVSGAEARRRIALGGATRARFGFTGEPLAPEFPRIAAALAAGELGADAAGTIIRELGRARPVADPAVFAAAEQALVAEATGGGDGGPVRCTADELRVQAQAWSVFLDQDGREPDDERAMRRRGFRLGRARDGLIPVTGELMPEVAAKLTRLFDAHLAPRSGGGFMTDEERSRIAEFGETRTADQQRHDVLAAAIDTAARSGEHPMIGGAAPTVLVSVRASDIESGRGVAHADGVEVPISHRAARHMMCTGGTQKVVFDDDGRIITLGSPERCFTPHQRRAITLRDGGCLIPGCSVAAAWCEIHHVIPDADGGPTHPDNGVLLCWFHHRTIDTSGWGIRMLRGVPQIRPPAWLDPGGGWRPVTKSPTRLADQHDRRPAA</sequence>
<dbReference type="GO" id="GO:0003676">
    <property type="term" value="F:nucleic acid binding"/>
    <property type="evidence" value="ECO:0007669"/>
    <property type="project" value="InterPro"/>
</dbReference>
<gene>
    <name evidence="4" type="ORF">ESP51_11360</name>
</gene>
<evidence type="ECO:0000313" key="4">
    <source>
        <dbReference type="EMBL" id="RXZ69708.1"/>
    </source>
</evidence>
<dbReference type="SMART" id="SM00507">
    <property type="entry name" value="HNHc"/>
    <property type="match status" value="1"/>
</dbReference>
<evidence type="ECO:0000259" key="3">
    <source>
        <dbReference type="SMART" id="SM00507"/>
    </source>
</evidence>
<dbReference type="InterPro" id="IPR003615">
    <property type="entry name" value="HNH_nuc"/>
</dbReference>
<keyword evidence="5" id="KW-1185">Reference proteome</keyword>
<comment type="similarity">
    <text evidence="1">Belongs to the Rv1128c/1148c/1588c/1702c/1945/3466 family.</text>
</comment>
<reference evidence="4 5" key="1">
    <citation type="submission" date="2019-01" db="EMBL/GenBank/DDBJ databases">
        <title>Agromyces.</title>
        <authorList>
            <person name="Li J."/>
        </authorList>
    </citation>
    <scope>NUCLEOTIDE SEQUENCE [LARGE SCALE GENOMIC DNA]</scope>
    <source>
        <strain evidence="4 5">DSM 15934</strain>
    </source>
</reference>
<dbReference type="InterPro" id="IPR003870">
    <property type="entry name" value="DUF222"/>
</dbReference>
<dbReference type="GO" id="GO:0004519">
    <property type="term" value="F:endonuclease activity"/>
    <property type="evidence" value="ECO:0007669"/>
    <property type="project" value="UniProtKB-KW"/>
</dbReference>
<dbReference type="CDD" id="cd00085">
    <property type="entry name" value="HNHc"/>
    <property type="match status" value="1"/>
</dbReference>
<dbReference type="EMBL" id="SDPN01000019">
    <property type="protein sequence ID" value="RXZ69708.1"/>
    <property type="molecule type" value="Genomic_DNA"/>
</dbReference>
<keyword evidence="4" id="KW-0378">Hydrolase</keyword>
<organism evidence="4 5">
    <name type="scientific">Agromyces albus</name>
    <dbReference type="NCBI Taxonomy" id="205332"/>
    <lineage>
        <taxon>Bacteria</taxon>
        <taxon>Bacillati</taxon>
        <taxon>Actinomycetota</taxon>
        <taxon>Actinomycetes</taxon>
        <taxon>Micrococcales</taxon>
        <taxon>Microbacteriaceae</taxon>
        <taxon>Agromyces</taxon>
    </lineage>
</organism>
<keyword evidence="4" id="KW-0255">Endonuclease</keyword>
<dbReference type="GO" id="GO:0008270">
    <property type="term" value="F:zinc ion binding"/>
    <property type="evidence" value="ECO:0007669"/>
    <property type="project" value="InterPro"/>
</dbReference>
<proteinExistence type="inferred from homology"/>
<dbReference type="Gene3D" id="1.10.30.50">
    <property type="match status" value="1"/>
</dbReference>
<comment type="caution">
    <text evidence="4">The sequence shown here is derived from an EMBL/GenBank/DDBJ whole genome shotgun (WGS) entry which is preliminary data.</text>
</comment>
<accession>A0A4Q2KVU8</accession>
<dbReference type="Pfam" id="PF01844">
    <property type="entry name" value="HNH"/>
    <property type="match status" value="1"/>
</dbReference>
<evidence type="ECO:0000256" key="1">
    <source>
        <dbReference type="ARBA" id="ARBA00023450"/>
    </source>
</evidence>
<dbReference type="Proteomes" id="UP000293865">
    <property type="component" value="Unassembled WGS sequence"/>
</dbReference>
<evidence type="ECO:0000256" key="2">
    <source>
        <dbReference type="SAM" id="MobiDB-lite"/>
    </source>
</evidence>